<comment type="caution">
    <text evidence="1">The sequence shown here is derived from an EMBL/GenBank/DDBJ whole genome shotgun (WGS) entry which is preliminary data.</text>
</comment>
<reference evidence="1 2" key="1">
    <citation type="submission" date="2021-06" db="EMBL/GenBank/DDBJ databases">
        <title>Caerostris darwini draft genome.</title>
        <authorList>
            <person name="Kono N."/>
            <person name="Arakawa K."/>
        </authorList>
    </citation>
    <scope>NUCLEOTIDE SEQUENCE [LARGE SCALE GENOMIC DNA]</scope>
</reference>
<evidence type="ECO:0000313" key="2">
    <source>
        <dbReference type="Proteomes" id="UP001054837"/>
    </source>
</evidence>
<accession>A0AAV4X3F7</accession>
<name>A0AAV4X3F7_9ARAC</name>
<dbReference type="AlphaFoldDB" id="A0AAV4X3F7"/>
<dbReference type="EMBL" id="BPLQ01015611">
    <property type="protein sequence ID" value="GIY89381.1"/>
    <property type="molecule type" value="Genomic_DNA"/>
</dbReference>
<sequence length="252" mass="28682">MVSVLQNSMLTGIPTNSECRECPEEDTQGPGVYFLRACGTTELMELSYSNYEDYKPFLVPLEKLILTCHADFKKAGETQEECGLEYLQEYSFSPKIDVVVLYACYTIHTRIGLPDAEPDMVMPQATEYFLFDSVPQILNLHVKDPNFQLSIHHTRNVLNPYLYGSSLSKGNKNLFRLKKTVKHLLPPPYETKCKNYITEWEARGGNGPTTEKYDKLYSNKQVEEEELPEVADHFAATSSLVPSVHQQGGRRI</sequence>
<organism evidence="1 2">
    <name type="scientific">Caerostris darwini</name>
    <dbReference type="NCBI Taxonomy" id="1538125"/>
    <lineage>
        <taxon>Eukaryota</taxon>
        <taxon>Metazoa</taxon>
        <taxon>Ecdysozoa</taxon>
        <taxon>Arthropoda</taxon>
        <taxon>Chelicerata</taxon>
        <taxon>Arachnida</taxon>
        <taxon>Araneae</taxon>
        <taxon>Araneomorphae</taxon>
        <taxon>Entelegynae</taxon>
        <taxon>Araneoidea</taxon>
        <taxon>Araneidae</taxon>
        <taxon>Caerostris</taxon>
    </lineage>
</organism>
<dbReference type="Proteomes" id="UP001054837">
    <property type="component" value="Unassembled WGS sequence"/>
</dbReference>
<proteinExistence type="predicted"/>
<gene>
    <name evidence="1" type="primary">AVEN_84692_1</name>
    <name evidence="1" type="ORF">CDAR_268941</name>
</gene>
<keyword evidence="2" id="KW-1185">Reference proteome</keyword>
<evidence type="ECO:0000313" key="1">
    <source>
        <dbReference type="EMBL" id="GIY89381.1"/>
    </source>
</evidence>
<protein>
    <submittedName>
        <fullName evidence="1">Uncharacterized protein</fullName>
    </submittedName>
</protein>